<keyword evidence="5" id="KW-1185">Reference proteome</keyword>
<reference evidence="4 5" key="1">
    <citation type="journal article" date="2011" name="J. Bacteriol.">
        <title>Genome sequence of the mercury-methylating and pleomorphic Desulfovibrio africanus Strain Walvis Bay.</title>
        <authorList>
            <person name="Brown S.D."/>
            <person name="Wall J.D."/>
            <person name="Kucken A.M."/>
            <person name="Gilmour C.C."/>
            <person name="Podar M."/>
            <person name="Brandt C.C."/>
            <person name="Teshima H."/>
            <person name="Detter J.C."/>
            <person name="Han C.S."/>
            <person name="Land M.L."/>
            <person name="Lucas S."/>
            <person name="Han J."/>
            <person name="Pennacchio L."/>
            <person name="Nolan M."/>
            <person name="Pitluck S."/>
            <person name="Woyke T."/>
            <person name="Goodwin L."/>
            <person name="Palumbo A.V."/>
            <person name="Elias D.A."/>
        </authorList>
    </citation>
    <scope>NUCLEOTIDE SEQUENCE [LARGE SCALE GENOMIC DNA]</scope>
    <source>
        <strain evidence="4 5">Walvis Bay</strain>
    </source>
</reference>
<dbReference type="InterPro" id="IPR023312">
    <property type="entry name" value="Put_nitroreductase_C_bac"/>
</dbReference>
<feature type="domain" description="Nitroreductase" evidence="3">
    <location>
        <begin position="11"/>
        <end position="150"/>
    </location>
</feature>
<evidence type="ECO:0000256" key="2">
    <source>
        <dbReference type="ARBA" id="ARBA00023002"/>
    </source>
</evidence>
<dbReference type="InterPro" id="IPR000415">
    <property type="entry name" value="Nitroreductase-like"/>
</dbReference>
<dbReference type="Proteomes" id="UP000007844">
    <property type="component" value="Chromosome"/>
</dbReference>
<dbReference type="KEGG" id="daf:Desaf_2444"/>
<dbReference type="RefSeq" id="WP_014260467.1">
    <property type="nucleotide sequence ID" value="NC_016629.1"/>
</dbReference>
<proteinExistence type="inferred from homology"/>
<dbReference type="Pfam" id="PF00881">
    <property type="entry name" value="Nitroreductase"/>
    <property type="match status" value="1"/>
</dbReference>
<dbReference type="EMBL" id="CP003221">
    <property type="protein sequence ID" value="EGJ50767.1"/>
    <property type="molecule type" value="Genomic_DNA"/>
</dbReference>
<sequence>MHMTELVARCRSYRRFRQGERIGMEVLEHLASLARLTASAANMQPLRYVLVADSAKATEIYPTLGWAAYLKDWPGPVEGERPAAYVIILGEEKHRKFTAWDMGIAAQTILLGAVERGLGGCMIGNIDKPRLAGMISVPDGFEILLVLALGVPAETVAVESMGPEGDVRYWRDEANVHHVPKRSLEELVVRRY</sequence>
<protein>
    <submittedName>
        <fullName evidence="4">Nitroreductase</fullName>
    </submittedName>
</protein>
<dbReference type="SUPFAM" id="SSF55469">
    <property type="entry name" value="FMN-dependent nitroreductase-like"/>
    <property type="match status" value="1"/>
</dbReference>
<evidence type="ECO:0000259" key="3">
    <source>
        <dbReference type="Pfam" id="PF00881"/>
    </source>
</evidence>
<dbReference type="HOGENOM" id="CLU_070764_8_0_7"/>
<dbReference type="eggNOG" id="COG0778">
    <property type="taxonomic scope" value="Bacteria"/>
</dbReference>
<comment type="similarity">
    <text evidence="1">Belongs to the nitroreductase family.</text>
</comment>
<evidence type="ECO:0000313" key="5">
    <source>
        <dbReference type="Proteomes" id="UP000007844"/>
    </source>
</evidence>
<dbReference type="PANTHER" id="PTHR43673:SF10">
    <property type="entry name" value="NADH DEHYDROGENASE_NAD(P)H NITROREDUCTASE XCC3605-RELATED"/>
    <property type="match status" value="1"/>
</dbReference>
<dbReference type="AlphaFoldDB" id="F3YYL3"/>
<dbReference type="CDD" id="cd02062">
    <property type="entry name" value="Nitro_FMN_reductase"/>
    <property type="match status" value="1"/>
</dbReference>
<organism evidence="4 5">
    <name type="scientific">Desulfocurvibacter africanus subsp. africanus str. Walvis Bay</name>
    <dbReference type="NCBI Taxonomy" id="690850"/>
    <lineage>
        <taxon>Bacteria</taxon>
        <taxon>Pseudomonadati</taxon>
        <taxon>Thermodesulfobacteriota</taxon>
        <taxon>Desulfovibrionia</taxon>
        <taxon>Desulfovibrionales</taxon>
        <taxon>Desulfovibrionaceae</taxon>
        <taxon>Desulfocurvibacter</taxon>
    </lineage>
</organism>
<name>F3YYL3_DESAF</name>
<dbReference type="GO" id="GO:0016491">
    <property type="term" value="F:oxidoreductase activity"/>
    <property type="evidence" value="ECO:0007669"/>
    <property type="project" value="UniProtKB-KW"/>
</dbReference>
<accession>F3YYL3</accession>
<dbReference type="Gene3D" id="3.40.109.10">
    <property type="entry name" value="NADH Oxidase"/>
    <property type="match status" value="1"/>
</dbReference>
<keyword evidence="2" id="KW-0560">Oxidoreductase</keyword>
<dbReference type="InterPro" id="IPR029479">
    <property type="entry name" value="Nitroreductase"/>
</dbReference>
<dbReference type="PANTHER" id="PTHR43673">
    <property type="entry name" value="NAD(P)H NITROREDUCTASE YDGI-RELATED"/>
    <property type="match status" value="1"/>
</dbReference>
<evidence type="ECO:0000313" key="4">
    <source>
        <dbReference type="EMBL" id="EGJ50767.1"/>
    </source>
</evidence>
<evidence type="ECO:0000256" key="1">
    <source>
        <dbReference type="ARBA" id="ARBA00007118"/>
    </source>
</evidence>
<dbReference type="STRING" id="690850.Desaf_2444"/>
<gene>
    <name evidence="4" type="ORF">Desaf_2444</name>
</gene>
<dbReference type="Gene3D" id="2.20.180.10">
    <property type="entry name" value="putative fmn-dependent nitroreductase like domains"/>
    <property type="match status" value="1"/>
</dbReference>